<name>A0ACB6RA93_9PLEO</name>
<protein>
    <submittedName>
        <fullName evidence="1">Uncharacterized protein</fullName>
    </submittedName>
</protein>
<accession>A0ACB6RA93</accession>
<evidence type="ECO:0000313" key="2">
    <source>
        <dbReference type="Proteomes" id="UP000799755"/>
    </source>
</evidence>
<keyword evidence="2" id="KW-1185">Reference proteome</keyword>
<dbReference type="Proteomes" id="UP000799755">
    <property type="component" value="Unassembled WGS sequence"/>
</dbReference>
<gene>
    <name evidence="1" type="ORF">BDR25DRAFT_309625</name>
</gene>
<reference evidence="1" key="1">
    <citation type="journal article" date="2020" name="Stud. Mycol.">
        <title>101 Dothideomycetes genomes: a test case for predicting lifestyles and emergence of pathogens.</title>
        <authorList>
            <person name="Haridas S."/>
            <person name="Albert R."/>
            <person name="Binder M."/>
            <person name="Bloem J."/>
            <person name="Labutti K."/>
            <person name="Salamov A."/>
            <person name="Andreopoulos B."/>
            <person name="Baker S."/>
            <person name="Barry K."/>
            <person name="Bills G."/>
            <person name="Bluhm B."/>
            <person name="Cannon C."/>
            <person name="Castanera R."/>
            <person name="Culley D."/>
            <person name="Daum C."/>
            <person name="Ezra D."/>
            <person name="Gonzalez J."/>
            <person name="Henrissat B."/>
            <person name="Kuo A."/>
            <person name="Liang C."/>
            <person name="Lipzen A."/>
            <person name="Lutzoni F."/>
            <person name="Magnuson J."/>
            <person name="Mondo S."/>
            <person name="Nolan M."/>
            <person name="Ohm R."/>
            <person name="Pangilinan J."/>
            <person name="Park H.-J."/>
            <person name="Ramirez L."/>
            <person name="Alfaro M."/>
            <person name="Sun H."/>
            <person name="Tritt A."/>
            <person name="Yoshinaga Y."/>
            <person name="Zwiers L.-H."/>
            <person name="Turgeon B."/>
            <person name="Goodwin S."/>
            <person name="Spatafora J."/>
            <person name="Crous P."/>
            <person name="Grigoriev I."/>
        </authorList>
    </citation>
    <scope>NUCLEOTIDE SEQUENCE</scope>
    <source>
        <strain evidence="1">ATCC 200398</strain>
    </source>
</reference>
<sequence length="735" mass="82643">MPKLRQTCTRCSMRRQKCDRKSPCSRCIQNKEGHLCTTQWTNGYNPSVHRKYPKKELDARLQAPDLNSPDPIAPLNLSQQGQPGWPDSPFSGQDLSMQTGLTNPCVSRCTRTDDSIRERSFSSASSSERARPGTQETAPPSTHLDFVTFGRSDFSDISIGALLSAKDADARGKALAHQTLNQSQPRRLDEDDLTLSCGPFSAPARALEVLQLQSLLPTKSQTLQMIDYHEQFMIYWMGGVYHSPSFRKSVLEAFGHSDALDLQTQNIDWRWIGLLFSILSATVIAAPDASTTAWGYGRSEKLRLTKQWAHATISCLLLGDFASRFHIYSVQAILNLHTSEHLVGSSKEFMVYQGAAVGVARGLGLHRLGPHPEDNISSGATPEQKEALIQREMGRRTWYAMVSHDWLCSTSTGQYSIQKKHFTTVWPGYFDEESMTPVGDDIPTVTQSALHLHNVARSLIEFHDEMLDAPDLMSKYNVVLRSDQKMRALCTERVPKCMSPGTPFNPSWPRWVVWARRLHQASLYHKIIMIHQGFMPKSFKCPQFAYSRWACIDSAKQIIKHLSPEREEEEPQWWVEQAFVVTAGLCFALDLFHRSEREPETQEYLALVEKAIQLLQRWLPTSSLAAHGIRLLTSLLNERNKRIEASRPNLPSSATIDTFPNNISPAAIAHAASESSPANAIISDPEAPADPWVPATQDLDMVDFEEFMDTFPLEAGLDNNMFLENMLSIAHSEFL</sequence>
<dbReference type="EMBL" id="MU003494">
    <property type="protein sequence ID" value="KAF2476189.1"/>
    <property type="molecule type" value="Genomic_DNA"/>
</dbReference>
<evidence type="ECO:0000313" key="1">
    <source>
        <dbReference type="EMBL" id="KAF2476189.1"/>
    </source>
</evidence>
<organism evidence="1 2">
    <name type="scientific">Lindgomyces ingoldianus</name>
    <dbReference type="NCBI Taxonomy" id="673940"/>
    <lineage>
        <taxon>Eukaryota</taxon>
        <taxon>Fungi</taxon>
        <taxon>Dikarya</taxon>
        <taxon>Ascomycota</taxon>
        <taxon>Pezizomycotina</taxon>
        <taxon>Dothideomycetes</taxon>
        <taxon>Pleosporomycetidae</taxon>
        <taxon>Pleosporales</taxon>
        <taxon>Lindgomycetaceae</taxon>
        <taxon>Lindgomyces</taxon>
    </lineage>
</organism>
<proteinExistence type="predicted"/>
<comment type="caution">
    <text evidence="1">The sequence shown here is derived from an EMBL/GenBank/DDBJ whole genome shotgun (WGS) entry which is preliminary data.</text>
</comment>